<sequence length="202" mass="22340">MRASELHTYTRTSQFDRVAAQHRFSDAASFDRYVLALLEMGIDYDALRQAEATWAAEQAGGKLAMLAAKGPRLRLFCAATMTSFTICRSDGHLVWHDIFRHPASIGTPAIAAEAAARQAIWLAWRARSHTEAPAARLRLVMAHSYEITTRRLHHAAQTAGLLVEVSTTGRHNPAAQQRARRDAVDWAATDLATLFDTDEESA</sequence>
<dbReference type="EMBL" id="CP078145">
    <property type="protein sequence ID" value="QXN94592.1"/>
    <property type="molecule type" value="Genomic_DNA"/>
</dbReference>
<dbReference type="Proteomes" id="UP000694257">
    <property type="component" value="Chromosome"/>
</dbReference>
<gene>
    <name evidence="1" type="ORF">KV110_16995</name>
</gene>
<dbReference type="RefSeq" id="WP_218477203.1">
    <property type="nucleotide sequence ID" value="NZ_BAABJN010000015.1"/>
</dbReference>
<accession>A0ABX8S0G2</accession>
<evidence type="ECO:0000313" key="1">
    <source>
        <dbReference type="EMBL" id="QXN94592.1"/>
    </source>
</evidence>
<keyword evidence="2" id="KW-1185">Reference proteome</keyword>
<reference evidence="1 2" key="1">
    <citation type="submission" date="2021-07" db="EMBL/GenBank/DDBJ databases">
        <title>Whole Genome Sequence of Nocardia Iowensis.</title>
        <authorList>
            <person name="Lamm A."/>
            <person name="Collins-Fairclough A.M."/>
            <person name="Bunk B."/>
            <person name="Sproer C."/>
        </authorList>
    </citation>
    <scope>NUCLEOTIDE SEQUENCE [LARGE SCALE GENOMIC DNA]</scope>
    <source>
        <strain evidence="1 2">NRRL 5646</strain>
    </source>
</reference>
<protein>
    <submittedName>
        <fullName evidence="1">Uncharacterized protein</fullName>
    </submittedName>
</protein>
<proteinExistence type="predicted"/>
<organism evidence="1 2">
    <name type="scientific">Nocardia iowensis</name>
    <dbReference type="NCBI Taxonomy" id="204891"/>
    <lineage>
        <taxon>Bacteria</taxon>
        <taxon>Bacillati</taxon>
        <taxon>Actinomycetota</taxon>
        <taxon>Actinomycetes</taxon>
        <taxon>Mycobacteriales</taxon>
        <taxon>Nocardiaceae</taxon>
        <taxon>Nocardia</taxon>
    </lineage>
</organism>
<name>A0ABX8S0G2_NOCIO</name>
<evidence type="ECO:0000313" key="2">
    <source>
        <dbReference type="Proteomes" id="UP000694257"/>
    </source>
</evidence>